<protein>
    <submittedName>
        <fullName evidence="1">Sel1 repeat protein</fullName>
    </submittedName>
</protein>
<proteinExistence type="predicted"/>
<accession>G9YAN9</accession>
<sequence length="387" mass="43684">MVLFILLTLYPDKTAPHAILNGFPHPLFLVSDGVILKVCGLSQGPHWTDRGTDKMATNFRILHPLLTRYGTNITDTLLSRDKFYIVENHMRYSLTIALSTLLIVSGVSQAAMMADEENFKEGYKFYTGDNVDVNEIKAAEYFKKSGNGIANYYLANMYMYSDEDLAKYSLREDKALAKELLKKAIPSLQESAAAGDPSAQLYLGYAYKGGMGIEKNEAKSLALIEESAKQNYPLALASLGSILAKNEPDKAYQYYEKAVNLGLREANEGLVKINEDKYLNTFDPIYEENIRKLATSGNPYAVMWEAHEEFDLQHYDKAMSLFQAASQDKLASVKARAFSMIALMYHRGEGVEKSRAMSLKYLNEACRFSKFECYDRDVYKDGKETWP</sequence>
<dbReference type="PANTHER" id="PTHR43628">
    <property type="entry name" value="ACTIVATOR OF C KINASE PROTEIN 1-RELATED"/>
    <property type="match status" value="1"/>
</dbReference>
<dbReference type="EMBL" id="AGCI01000088">
    <property type="protein sequence ID" value="EHM39774.1"/>
    <property type="molecule type" value="Genomic_DNA"/>
</dbReference>
<evidence type="ECO:0000313" key="2">
    <source>
        <dbReference type="Proteomes" id="UP000005959"/>
    </source>
</evidence>
<dbReference type="Pfam" id="PF08238">
    <property type="entry name" value="Sel1"/>
    <property type="match status" value="5"/>
</dbReference>
<name>G9YAN9_HAFAL</name>
<reference evidence="1 2" key="1">
    <citation type="submission" date="2011-08" db="EMBL/GenBank/DDBJ databases">
        <authorList>
            <person name="Weinstock G."/>
            <person name="Sodergren E."/>
            <person name="Clifton S."/>
            <person name="Fulton L."/>
            <person name="Fulton B."/>
            <person name="Courtney L."/>
            <person name="Fronick C."/>
            <person name="Harrison M."/>
            <person name="Strong C."/>
            <person name="Farmer C."/>
            <person name="Delahaunty K."/>
            <person name="Markovic C."/>
            <person name="Hall O."/>
            <person name="Minx P."/>
            <person name="Tomlinson C."/>
            <person name="Mitreva M."/>
            <person name="Hou S."/>
            <person name="Chen J."/>
            <person name="Wollam A."/>
            <person name="Pepin K.H."/>
            <person name="Johnson M."/>
            <person name="Bhonagiri V."/>
            <person name="Zhang X."/>
            <person name="Suruliraj S."/>
            <person name="Warren W."/>
            <person name="Chinwalla A."/>
            <person name="Mardis E.R."/>
            <person name="Wilson R.K."/>
        </authorList>
    </citation>
    <scope>NUCLEOTIDE SEQUENCE [LARGE SCALE GENOMIC DNA]</scope>
    <source>
        <strain evidence="1 2">ATCC 51873</strain>
    </source>
</reference>
<dbReference type="InterPro" id="IPR011990">
    <property type="entry name" value="TPR-like_helical_dom_sf"/>
</dbReference>
<dbReference type="Gene3D" id="1.25.40.10">
    <property type="entry name" value="Tetratricopeptide repeat domain"/>
    <property type="match status" value="1"/>
</dbReference>
<dbReference type="HOGENOM" id="CLU_713222_0_0_6"/>
<organism evidence="1 2">
    <name type="scientific">Hafnia alvei ATCC 51873</name>
    <dbReference type="NCBI Taxonomy" id="1002364"/>
    <lineage>
        <taxon>Bacteria</taxon>
        <taxon>Pseudomonadati</taxon>
        <taxon>Pseudomonadota</taxon>
        <taxon>Gammaproteobacteria</taxon>
        <taxon>Enterobacterales</taxon>
        <taxon>Hafniaceae</taxon>
        <taxon>Hafnia</taxon>
    </lineage>
</organism>
<evidence type="ECO:0000313" key="1">
    <source>
        <dbReference type="EMBL" id="EHM39774.1"/>
    </source>
</evidence>
<gene>
    <name evidence="1" type="ORF">HMPREF0454_03663</name>
</gene>
<dbReference type="AlphaFoldDB" id="G9YAN9"/>
<dbReference type="SUPFAM" id="SSF81901">
    <property type="entry name" value="HCP-like"/>
    <property type="match status" value="1"/>
</dbReference>
<dbReference type="PATRIC" id="fig|1002364.3.peg.3311"/>
<dbReference type="InterPro" id="IPR052945">
    <property type="entry name" value="Mitotic_Regulator"/>
</dbReference>
<dbReference type="InterPro" id="IPR006597">
    <property type="entry name" value="Sel1-like"/>
</dbReference>
<dbReference type="PANTHER" id="PTHR43628:SF1">
    <property type="entry name" value="CHITIN SYNTHASE REGULATORY FACTOR 2-RELATED"/>
    <property type="match status" value="1"/>
</dbReference>
<dbReference type="SMART" id="SM00671">
    <property type="entry name" value="SEL1"/>
    <property type="match status" value="4"/>
</dbReference>
<dbReference type="Proteomes" id="UP000005959">
    <property type="component" value="Unassembled WGS sequence"/>
</dbReference>
<comment type="caution">
    <text evidence="1">The sequence shown here is derived from an EMBL/GenBank/DDBJ whole genome shotgun (WGS) entry which is preliminary data.</text>
</comment>